<evidence type="ECO:0000313" key="4">
    <source>
        <dbReference type="Proteomes" id="UP000475545"/>
    </source>
</evidence>
<dbReference type="InterPro" id="IPR051603">
    <property type="entry name" value="Zinc-ADH_QOR/CCCR"/>
</dbReference>
<dbReference type="InterPro" id="IPR013154">
    <property type="entry name" value="ADH-like_N"/>
</dbReference>
<organism evidence="3 4">
    <name type="scientific">Gordonia mangrovi</name>
    <dbReference type="NCBI Taxonomy" id="2665643"/>
    <lineage>
        <taxon>Bacteria</taxon>
        <taxon>Bacillati</taxon>
        <taxon>Actinomycetota</taxon>
        <taxon>Actinomycetes</taxon>
        <taxon>Mycobacteriales</taxon>
        <taxon>Gordoniaceae</taxon>
        <taxon>Gordonia</taxon>
    </lineage>
</organism>
<dbReference type="Gene3D" id="3.40.50.720">
    <property type="entry name" value="NAD(P)-binding Rossmann-like Domain"/>
    <property type="match status" value="1"/>
</dbReference>
<protein>
    <submittedName>
        <fullName evidence="3">Zinc-binding dehydrogenase</fullName>
    </submittedName>
</protein>
<name>A0A6L7GPY8_9ACTN</name>
<proteinExistence type="predicted"/>
<gene>
    <name evidence="3" type="ORF">GIY30_08035</name>
</gene>
<dbReference type="Proteomes" id="UP000475545">
    <property type="component" value="Unassembled WGS sequence"/>
</dbReference>
<dbReference type="SMART" id="SM00829">
    <property type="entry name" value="PKS_ER"/>
    <property type="match status" value="1"/>
</dbReference>
<dbReference type="EMBL" id="WMBR01000002">
    <property type="protein sequence ID" value="MXP21301.1"/>
    <property type="molecule type" value="Genomic_DNA"/>
</dbReference>
<sequence>MGGAARREEASMSQPGRVAVVRRFGPPDVISIENHASPALRPDQVRVAVRTGGLNPVDARRRSGSFGGQVPMLLGTEFAGIVVESQSQAWTPGDEVIGWGANGADADLMVTTAHQLHAKPADLGWALAGGLSGVGQSALTALNSLDLAPGDTILLHGAAGGVGTVLTQLAVRRGLSVLGTASAANQAHLRDLGATPVVYGDGLAGRVTAAAGGAQIAASIDLAGSADAGDLATQIVAAGGAAITLVPETMMSHDIPLVRVQHSSAQLAELLGAIADGTLILPVETMPFTEIVEAHRRLDAKHATGKLVLDLADNPHLPLATQ</sequence>
<dbReference type="Pfam" id="PF13602">
    <property type="entry name" value="ADH_zinc_N_2"/>
    <property type="match status" value="1"/>
</dbReference>
<feature type="domain" description="Enoyl reductase (ER)" evidence="2">
    <location>
        <begin position="25"/>
        <end position="309"/>
    </location>
</feature>
<dbReference type="GO" id="GO:0016491">
    <property type="term" value="F:oxidoreductase activity"/>
    <property type="evidence" value="ECO:0007669"/>
    <property type="project" value="InterPro"/>
</dbReference>
<evidence type="ECO:0000256" key="1">
    <source>
        <dbReference type="ARBA" id="ARBA00022857"/>
    </source>
</evidence>
<keyword evidence="1" id="KW-0521">NADP</keyword>
<dbReference type="Gene3D" id="3.90.180.10">
    <property type="entry name" value="Medium-chain alcohol dehydrogenases, catalytic domain"/>
    <property type="match status" value="1"/>
</dbReference>
<keyword evidence="4" id="KW-1185">Reference proteome</keyword>
<dbReference type="PANTHER" id="PTHR44154">
    <property type="entry name" value="QUINONE OXIDOREDUCTASE"/>
    <property type="match status" value="1"/>
</dbReference>
<evidence type="ECO:0000313" key="3">
    <source>
        <dbReference type="EMBL" id="MXP21301.1"/>
    </source>
</evidence>
<evidence type="ECO:0000259" key="2">
    <source>
        <dbReference type="SMART" id="SM00829"/>
    </source>
</evidence>
<dbReference type="PANTHER" id="PTHR44154:SF1">
    <property type="entry name" value="QUINONE OXIDOREDUCTASE"/>
    <property type="match status" value="1"/>
</dbReference>
<dbReference type="AlphaFoldDB" id="A0A6L7GPY8"/>
<dbReference type="SUPFAM" id="SSF50129">
    <property type="entry name" value="GroES-like"/>
    <property type="match status" value="1"/>
</dbReference>
<dbReference type="Pfam" id="PF08240">
    <property type="entry name" value="ADH_N"/>
    <property type="match status" value="1"/>
</dbReference>
<dbReference type="InterPro" id="IPR011032">
    <property type="entry name" value="GroES-like_sf"/>
</dbReference>
<comment type="caution">
    <text evidence="3">The sequence shown here is derived from an EMBL/GenBank/DDBJ whole genome shotgun (WGS) entry which is preliminary data.</text>
</comment>
<dbReference type="InterPro" id="IPR020843">
    <property type="entry name" value="ER"/>
</dbReference>
<dbReference type="SUPFAM" id="SSF51735">
    <property type="entry name" value="NAD(P)-binding Rossmann-fold domains"/>
    <property type="match status" value="1"/>
</dbReference>
<reference evidence="3 4" key="1">
    <citation type="submission" date="2019-11" db="EMBL/GenBank/DDBJ databases">
        <title>Gordonia sp. nov., a novel actinobacterium isolated from mangrove soil in Hainan.</title>
        <authorList>
            <person name="Huang X."/>
            <person name="Xie Y."/>
            <person name="Chu X."/>
            <person name="Xiao K."/>
        </authorList>
    </citation>
    <scope>NUCLEOTIDE SEQUENCE [LARGE SCALE GENOMIC DNA]</scope>
    <source>
        <strain evidence="3 4">HNM0687</strain>
    </source>
</reference>
<dbReference type="InterPro" id="IPR036291">
    <property type="entry name" value="NAD(P)-bd_dom_sf"/>
</dbReference>
<dbReference type="CDD" id="cd05289">
    <property type="entry name" value="MDR_like_2"/>
    <property type="match status" value="1"/>
</dbReference>
<accession>A0A6L7GPY8</accession>